<evidence type="ECO:0000256" key="1">
    <source>
        <dbReference type="ARBA" id="ARBA00022729"/>
    </source>
</evidence>
<gene>
    <name evidence="8" type="primary">LOC111123051</name>
</gene>
<evidence type="ECO:0000256" key="4">
    <source>
        <dbReference type="SAM" id="Phobius"/>
    </source>
</evidence>
<proteinExistence type="predicted"/>
<reference evidence="8" key="1">
    <citation type="submission" date="2025-08" db="UniProtKB">
        <authorList>
            <consortium name="RefSeq"/>
        </authorList>
    </citation>
    <scope>IDENTIFICATION</scope>
    <source>
        <tissue evidence="8">Whole sample</tissue>
    </source>
</reference>
<dbReference type="Proteomes" id="UP000694844">
    <property type="component" value="Chromosome 3"/>
</dbReference>
<evidence type="ECO:0000256" key="3">
    <source>
        <dbReference type="SAM" id="MobiDB-lite"/>
    </source>
</evidence>
<accession>A0A8B8CY95</accession>
<keyword evidence="2" id="KW-1015">Disulfide bond</keyword>
<feature type="transmembrane region" description="Helical" evidence="4">
    <location>
        <begin position="302"/>
        <end position="323"/>
    </location>
</feature>
<dbReference type="RefSeq" id="XP_022320847.1">
    <property type="nucleotide sequence ID" value="XM_022465139.1"/>
</dbReference>
<keyword evidence="4" id="KW-0472">Membrane</keyword>
<evidence type="ECO:0000313" key="8">
    <source>
        <dbReference type="RefSeq" id="XP_022320847.1"/>
    </source>
</evidence>
<evidence type="ECO:0000256" key="2">
    <source>
        <dbReference type="ARBA" id="ARBA00023157"/>
    </source>
</evidence>
<sequence length="355" mass="39526">MLLWLWTICLLVIDDVFGDLDPCLNGNFDFLHSPGRRGGNCQLQTNKVICDRTINDGWYKVLHEDDLKPRKMLEGRVSSNYCGTSSPIWLNGSHPSTADDIVNRTVCVTGINGYCDYKYPIQIKACADDDFVYFLRKTDACNEGYCFGVGKPCAKPNPCEPGNSKILHAGGDRSTSCQDPMTLCDDTVNNLWYRVQRNGVDLKMPNTCVDQNSCGTVSPIWLQGSEPSIPDKVVSRKACVSDGNRCACSKFYNIQIRNCSTFLVYNLTSTNTCPERYCFGNDGECRNGKDEHTGSSNYTDTIIGVVAAILICLIIIVVSYVLWRRCIRSPKVGKTDTKVSKNDDLKSKSKQTPTF</sequence>
<dbReference type="OrthoDB" id="10043005at2759"/>
<evidence type="ECO:0000256" key="5">
    <source>
        <dbReference type="SAM" id="SignalP"/>
    </source>
</evidence>
<protein>
    <submittedName>
        <fullName evidence="8">Uncharacterized protein LOC111123051</fullName>
    </submittedName>
</protein>
<dbReference type="GeneID" id="111123051"/>
<dbReference type="KEGG" id="cvn:111123051"/>
<dbReference type="AlphaFoldDB" id="A0A8B8CY95"/>
<dbReference type="PANTHER" id="PTHR36191">
    <property type="entry name" value="ENDO/EXONUCLEASE/PHOSPHATASE DOMAIN-CONTAINING PROTEIN-RELATED"/>
    <property type="match status" value="1"/>
</dbReference>
<keyword evidence="7" id="KW-1185">Reference proteome</keyword>
<feature type="chain" id="PRO_5034099562" evidence="5">
    <location>
        <begin position="19"/>
        <end position="355"/>
    </location>
</feature>
<keyword evidence="4" id="KW-1133">Transmembrane helix</keyword>
<feature type="compositionally biased region" description="Basic and acidic residues" evidence="3">
    <location>
        <begin position="333"/>
        <end position="347"/>
    </location>
</feature>
<feature type="region of interest" description="Disordered" evidence="3">
    <location>
        <begin position="333"/>
        <end position="355"/>
    </location>
</feature>
<feature type="signal peptide" evidence="5">
    <location>
        <begin position="1"/>
        <end position="18"/>
    </location>
</feature>
<keyword evidence="1 5" id="KW-0732">Signal</keyword>
<dbReference type="PANTHER" id="PTHR36191:SF4">
    <property type="entry name" value="VWFD DOMAIN-CONTAINING PROTEIN"/>
    <property type="match status" value="1"/>
</dbReference>
<evidence type="ECO:0000313" key="7">
    <source>
        <dbReference type="Proteomes" id="UP000694844"/>
    </source>
</evidence>
<feature type="domain" description="UMOD/GP2/OIT3-like D8C" evidence="6">
    <location>
        <begin position="193"/>
        <end position="278"/>
    </location>
</feature>
<organism evidence="7 8">
    <name type="scientific">Crassostrea virginica</name>
    <name type="common">Eastern oyster</name>
    <dbReference type="NCBI Taxonomy" id="6565"/>
    <lineage>
        <taxon>Eukaryota</taxon>
        <taxon>Metazoa</taxon>
        <taxon>Spiralia</taxon>
        <taxon>Lophotrochozoa</taxon>
        <taxon>Mollusca</taxon>
        <taxon>Bivalvia</taxon>
        <taxon>Autobranchia</taxon>
        <taxon>Pteriomorphia</taxon>
        <taxon>Ostreida</taxon>
        <taxon>Ostreoidea</taxon>
        <taxon>Ostreidae</taxon>
        <taxon>Crassostrea</taxon>
    </lineage>
</organism>
<name>A0A8B8CY95_CRAVI</name>
<dbReference type="InterPro" id="IPR057774">
    <property type="entry name" value="D8C_UMOD/GP2/OIT3-like"/>
</dbReference>
<feature type="domain" description="UMOD/GP2/OIT3-like D8C" evidence="6">
    <location>
        <begin position="72"/>
        <end position="146"/>
    </location>
</feature>
<dbReference type="Pfam" id="PF23283">
    <property type="entry name" value="D8C_UMOD"/>
    <property type="match status" value="2"/>
</dbReference>
<evidence type="ECO:0000259" key="6">
    <source>
        <dbReference type="Pfam" id="PF23283"/>
    </source>
</evidence>
<keyword evidence="4" id="KW-0812">Transmembrane</keyword>